<protein>
    <recommendedName>
        <fullName evidence="3">Glycosyl transferase family 1 domain-containing protein</fullName>
    </recommendedName>
</protein>
<dbReference type="AlphaFoldDB" id="A0A163XHA7"/>
<evidence type="ECO:0008006" key="3">
    <source>
        <dbReference type="Google" id="ProtNLM"/>
    </source>
</evidence>
<gene>
    <name evidence="1" type="ORF">AV654_20125</name>
</gene>
<sequence>MTSSSDDEVHSFILLDQDAEIPQWLITASKNTGGSYIVLPAEMGFMEKAKVVREIARDWADVVVLLTHPNNPLCSVAFGTNEGPPVIFMNHASVSFWYGAGVADVVLDMGIQDQKITISQRQIKNSMVLPLPINAPDLKHSLSQYKLNLGIDPRTVVMLTSAPGYKYLPYEHLNFQNTMIDILNRPQNKDVVLIVLGIDPSDVIWKNAVEKTNGRIRVMGLQKDVIPYYGASDFYLESFPFGSFTSSLEAAALGKPIVSSPMPISPYLVLGSINGKAENPISMESYVALVEGYIHDVRFRLNSGELQRRAVETTHIGVAWKEKLKDIIESGPQNHQVGFSAEKQNEYNEDITKLNEILSRIQPMQGNFNLLHGTLGKWLNK</sequence>
<dbReference type="Gene3D" id="3.40.50.2000">
    <property type="entry name" value="Glycogen Phosphorylase B"/>
    <property type="match status" value="1"/>
</dbReference>
<name>A0A163XHA7_9BACL</name>
<dbReference type="SUPFAM" id="SSF53756">
    <property type="entry name" value="UDP-Glycosyltransferase/glycogen phosphorylase"/>
    <property type="match status" value="1"/>
</dbReference>
<proteinExistence type="predicted"/>
<comment type="caution">
    <text evidence="1">The sequence shown here is derived from an EMBL/GenBank/DDBJ whole genome shotgun (WGS) entry which is preliminary data.</text>
</comment>
<evidence type="ECO:0000313" key="2">
    <source>
        <dbReference type="Proteomes" id="UP000076563"/>
    </source>
</evidence>
<dbReference type="EMBL" id="LQRA01000058">
    <property type="protein sequence ID" value="KZE77883.1"/>
    <property type="molecule type" value="Genomic_DNA"/>
</dbReference>
<organism evidence="1 2">
    <name type="scientific">Paenibacillus elgii</name>
    <dbReference type="NCBI Taxonomy" id="189691"/>
    <lineage>
        <taxon>Bacteria</taxon>
        <taxon>Bacillati</taxon>
        <taxon>Bacillota</taxon>
        <taxon>Bacilli</taxon>
        <taxon>Bacillales</taxon>
        <taxon>Paenibacillaceae</taxon>
        <taxon>Paenibacillus</taxon>
    </lineage>
</organism>
<evidence type="ECO:0000313" key="1">
    <source>
        <dbReference type="EMBL" id="KZE77883.1"/>
    </source>
</evidence>
<keyword evidence="2" id="KW-1185">Reference proteome</keyword>
<reference evidence="2" key="1">
    <citation type="submission" date="2016-01" db="EMBL/GenBank/DDBJ databases">
        <title>Draft genome of Chromobacterium sp. F49.</title>
        <authorList>
            <person name="Hong K.W."/>
        </authorList>
    </citation>
    <scope>NUCLEOTIDE SEQUENCE [LARGE SCALE GENOMIC DNA]</scope>
    <source>
        <strain evidence="2">M63</strain>
    </source>
</reference>
<dbReference type="Proteomes" id="UP000076563">
    <property type="component" value="Unassembled WGS sequence"/>
</dbReference>
<accession>A0A163XHA7</accession>